<evidence type="ECO:0000256" key="6">
    <source>
        <dbReference type="ARBA" id="ARBA00022777"/>
    </source>
</evidence>
<feature type="domain" description="Signal transduction histidine kinase subgroup 3 dimerisation and phosphoacceptor" evidence="13">
    <location>
        <begin position="174"/>
        <end position="238"/>
    </location>
</feature>
<evidence type="ECO:0000256" key="9">
    <source>
        <dbReference type="SAM" id="Coils"/>
    </source>
</evidence>
<dbReference type="Pfam" id="PF02518">
    <property type="entry name" value="HATPase_c"/>
    <property type="match status" value="1"/>
</dbReference>
<evidence type="ECO:0000259" key="12">
    <source>
        <dbReference type="Pfam" id="PF02518"/>
    </source>
</evidence>
<evidence type="ECO:0000259" key="13">
    <source>
        <dbReference type="Pfam" id="PF07730"/>
    </source>
</evidence>
<keyword evidence="11" id="KW-1133">Transmembrane helix</keyword>
<evidence type="ECO:0000256" key="5">
    <source>
        <dbReference type="ARBA" id="ARBA00022741"/>
    </source>
</evidence>
<evidence type="ECO:0000256" key="4">
    <source>
        <dbReference type="ARBA" id="ARBA00022679"/>
    </source>
</evidence>
<dbReference type="PANTHER" id="PTHR24421">
    <property type="entry name" value="NITRATE/NITRITE SENSOR PROTEIN NARX-RELATED"/>
    <property type="match status" value="1"/>
</dbReference>
<keyword evidence="15" id="KW-1185">Reference proteome</keyword>
<evidence type="ECO:0000256" key="11">
    <source>
        <dbReference type="SAM" id="Phobius"/>
    </source>
</evidence>
<evidence type="ECO:0000256" key="2">
    <source>
        <dbReference type="ARBA" id="ARBA00012438"/>
    </source>
</evidence>
<dbReference type="PANTHER" id="PTHR24421:SF10">
    <property type="entry name" value="NITRATE_NITRITE SENSOR PROTEIN NARQ"/>
    <property type="match status" value="1"/>
</dbReference>
<keyword evidence="4" id="KW-0808">Transferase</keyword>
<evidence type="ECO:0000256" key="1">
    <source>
        <dbReference type="ARBA" id="ARBA00000085"/>
    </source>
</evidence>
<evidence type="ECO:0000256" key="10">
    <source>
        <dbReference type="SAM" id="MobiDB-lite"/>
    </source>
</evidence>
<dbReference type="CDD" id="cd16917">
    <property type="entry name" value="HATPase_UhpB-NarQ-NarX-like"/>
    <property type="match status" value="1"/>
</dbReference>
<reference evidence="14 15" key="1">
    <citation type="journal article" date="2019" name="Int. J. Syst. Evol. Microbiol.">
        <title>The Global Catalogue of Microorganisms (GCM) 10K type strain sequencing project: providing services to taxonomists for standard genome sequencing and annotation.</title>
        <authorList>
            <consortium name="The Broad Institute Genomics Platform"/>
            <consortium name="The Broad Institute Genome Sequencing Center for Infectious Disease"/>
            <person name="Wu L."/>
            <person name="Ma J."/>
        </authorList>
    </citation>
    <scope>NUCLEOTIDE SEQUENCE [LARGE SCALE GENOMIC DNA]</scope>
    <source>
        <strain evidence="14 15">JCM 10425</strain>
    </source>
</reference>
<dbReference type="InterPro" id="IPR011712">
    <property type="entry name" value="Sig_transdc_His_kin_sub3_dim/P"/>
</dbReference>
<feature type="domain" description="Histidine kinase/HSP90-like ATPase" evidence="12">
    <location>
        <begin position="279"/>
        <end position="362"/>
    </location>
</feature>
<evidence type="ECO:0000313" key="14">
    <source>
        <dbReference type="EMBL" id="GAA0227027.1"/>
    </source>
</evidence>
<feature type="transmembrane region" description="Helical" evidence="11">
    <location>
        <begin position="62"/>
        <end position="84"/>
    </location>
</feature>
<keyword evidence="8" id="KW-0902">Two-component regulatory system</keyword>
<keyword evidence="9" id="KW-0175">Coiled coil</keyword>
<evidence type="ECO:0000256" key="8">
    <source>
        <dbReference type="ARBA" id="ARBA00023012"/>
    </source>
</evidence>
<dbReference type="EC" id="2.7.13.3" evidence="2"/>
<dbReference type="InterPro" id="IPR003594">
    <property type="entry name" value="HATPase_dom"/>
</dbReference>
<comment type="caution">
    <text evidence="14">The sequence shown here is derived from an EMBL/GenBank/DDBJ whole genome shotgun (WGS) entry which is preliminary data.</text>
</comment>
<dbReference type="SUPFAM" id="SSF55874">
    <property type="entry name" value="ATPase domain of HSP90 chaperone/DNA topoisomerase II/histidine kinase"/>
    <property type="match status" value="1"/>
</dbReference>
<name>A0ABN0TPQ1_9ACTN</name>
<gene>
    <name evidence="14" type="ORF">GCM10009539_10560</name>
</gene>
<keyword evidence="6" id="KW-0418">Kinase</keyword>
<feature type="transmembrane region" description="Helical" evidence="11">
    <location>
        <begin position="12"/>
        <end position="31"/>
    </location>
</feature>
<dbReference type="InterPro" id="IPR050482">
    <property type="entry name" value="Sensor_HK_TwoCompSys"/>
</dbReference>
<keyword evidence="7" id="KW-0067">ATP-binding</keyword>
<feature type="transmembrane region" description="Helical" evidence="11">
    <location>
        <begin position="394"/>
        <end position="416"/>
    </location>
</feature>
<evidence type="ECO:0000313" key="15">
    <source>
        <dbReference type="Proteomes" id="UP001500967"/>
    </source>
</evidence>
<accession>A0ABN0TPQ1</accession>
<proteinExistence type="predicted"/>
<dbReference type="InterPro" id="IPR036890">
    <property type="entry name" value="HATPase_C_sf"/>
</dbReference>
<feature type="transmembrane region" description="Helical" evidence="11">
    <location>
        <begin position="122"/>
        <end position="142"/>
    </location>
</feature>
<evidence type="ECO:0000256" key="3">
    <source>
        <dbReference type="ARBA" id="ARBA00022553"/>
    </source>
</evidence>
<keyword evidence="5" id="KW-0547">Nucleotide-binding</keyword>
<dbReference type="Proteomes" id="UP001500967">
    <property type="component" value="Unassembled WGS sequence"/>
</dbReference>
<keyword evidence="3" id="KW-0597">Phosphoprotein</keyword>
<dbReference type="EMBL" id="BAAAGX010000006">
    <property type="protein sequence ID" value="GAA0227027.1"/>
    <property type="molecule type" value="Genomic_DNA"/>
</dbReference>
<protein>
    <recommendedName>
        <fullName evidence="2">histidine kinase</fullName>
        <ecNumber evidence="2">2.7.13.3</ecNumber>
    </recommendedName>
</protein>
<dbReference type="Gene3D" id="3.30.565.10">
    <property type="entry name" value="Histidine kinase-like ATPase, C-terminal domain"/>
    <property type="match status" value="1"/>
</dbReference>
<feature type="region of interest" description="Disordered" evidence="10">
    <location>
        <begin position="318"/>
        <end position="338"/>
    </location>
</feature>
<feature type="coiled-coil region" evidence="9">
    <location>
        <begin position="152"/>
        <end position="182"/>
    </location>
</feature>
<dbReference type="Pfam" id="PF07730">
    <property type="entry name" value="HisKA_3"/>
    <property type="match status" value="1"/>
</dbReference>
<keyword evidence="11" id="KW-0812">Transmembrane</keyword>
<dbReference type="Gene3D" id="1.20.5.1930">
    <property type="match status" value="1"/>
</dbReference>
<evidence type="ECO:0000256" key="7">
    <source>
        <dbReference type="ARBA" id="ARBA00022840"/>
    </source>
</evidence>
<feature type="transmembrane region" description="Helical" evidence="11">
    <location>
        <begin position="96"/>
        <end position="116"/>
    </location>
</feature>
<sequence>MDNQSEPVTRARSLLGMGLLIPVAVLAGEVLTVVARHGVTPAAAAYVVAAGLTLLVSRRYPAAAFGCALVVAAVGHVGFVLLLLTAFRAGRSERASVVTVGAAVGGLAVPVTAAAADPGSASSSVTSYLVFVVLPLVAGRYLRQHARLVAALAERNRELAQAQELRAASERLRERLRIAREMHDALGHRLALMSVQAGALEVSDLPPAQRSGVQRLAGSARETLDDLHAVVGALRQGDEIDGPGLDALDALVDEWVSAGVPVTVHRSRRGATLTRAVDRAAYRVVEEGVTNAARHAPASPVVVTLDEEPDTLLVTITNPRPPGPGSSGAAAAGERRAGGNGLAGLRERVEALGGYVSLVRDESTARLVALLPTVTEPPPPPVGTESARHRRLTVAFGAATAVLLFGVLPAAMLLGVG</sequence>
<comment type="catalytic activity">
    <reaction evidence="1">
        <text>ATP + protein L-histidine = ADP + protein N-phospho-L-histidine.</text>
        <dbReference type="EC" id="2.7.13.3"/>
    </reaction>
</comment>
<keyword evidence="11" id="KW-0472">Membrane</keyword>
<organism evidence="14 15">
    <name type="scientific">Cryptosporangium japonicum</name>
    <dbReference type="NCBI Taxonomy" id="80872"/>
    <lineage>
        <taxon>Bacteria</taxon>
        <taxon>Bacillati</taxon>
        <taxon>Actinomycetota</taxon>
        <taxon>Actinomycetes</taxon>
        <taxon>Cryptosporangiales</taxon>
        <taxon>Cryptosporangiaceae</taxon>
        <taxon>Cryptosporangium</taxon>
    </lineage>
</organism>